<comment type="caution">
    <text evidence="5">The sequence shown here is derived from an EMBL/GenBank/DDBJ whole genome shotgun (WGS) entry which is preliminary data.</text>
</comment>
<dbReference type="EMBL" id="WIGO01000202">
    <property type="protein sequence ID" value="KAF6823959.1"/>
    <property type="molecule type" value="Genomic_DNA"/>
</dbReference>
<dbReference type="Pfam" id="PF00023">
    <property type="entry name" value="Ank"/>
    <property type="match status" value="1"/>
</dbReference>
<keyword evidence="2 3" id="KW-0040">ANK repeat</keyword>
<dbReference type="PANTHER" id="PTHR24198">
    <property type="entry name" value="ANKYRIN REPEAT AND PROTEIN KINASE DOMAIN-CONTAINING PROTEIN"/>
    <property type="match status" value="1"/>
</dbReference>
<dbReference type="GO" id="GO:0005737">
    <property type="term" value="C:cytoplasm"/>
    <property type="evidence" value="ECO:0007669"/>
    <property type="project" value="TreeGrafter"/>
</dbReference>
<feature type="repeat" description="ANK" evidence="3">
    <location>
        <begin position="566"/>
        <end position="598"/>
    </location>
</feature>
<evidence type="ECO:0000313" key="5">
    <source>
        <dbReference type="EMBL" id="KAF6823959.1"/>
    </source>
</evidence>
<feature type="repeat" description="ANK" evidence="3">
    <location>
        <begin position="345"/>
        <end position="377"/>
    </location>
</feature>
<feature type="repeat" description="ANK" evidence="3">
    <location>
        <begin position="778"/>
        <end position="810"/>
    </location>
</feature>
<feature type="repeat" description="ANK" evidence="3">
    <location>
        <begin position="971"/>
        <end position="993"/>
    </location>
</feature>
<dbReference type="Pfam" id="PF14420">
    <property type="entry name" value="Clr5"/>
    <property type="match status" value="1"/>
</dbReference>
<name>A0A8H6K2J6_9PEZI</name>
<dbReference type="PANTHER" id="PTHR24198:SF194">
    <property type="entry name" value="INVERSIN-A"/>
    <property type="match status" value="1"/>
</dbReference>
<keyword evidence="6" id="KW-1185">Reference proteome</keyword>
<evidence type="ECO:0000256" key="3">
    <source>
        <dbReference type="PROSITE-ProRule" id="PRU00023"/>
    </source>
</evidence>
<dbReference type="InterPro" id="IPR036770">
    <property type="entry name" value="Ankyrin_rpt-contain_sf"/>
</dbReference>
<proteinExistence type="predicted"/>
<dbReference type="AlphaFoldDB" id="A0A8H6K2J6"/>
<evidence type="ECO:0000256" key="2">
    <source>
        <dbReference type="ARBA" id="ARBA00023043"/>
    </source>
</evidence>
<organism evidence="5 6">
    <name type="scientific">Colletotrichum plurivorum</name>
    <dbReference type="NCBI Taxonomy" id="2175906"/>
    <lineage>
        <taxon>Eukaryota</taxon>
        <taxon>Fungi</taxon>
        <taxon>Dikarya</taxon>
        <taxon>Ascomycota</taxon>
        <taxon>Pezizomycotina</taxon>
        <taxon>Sordariomycetes</taxon>
        <taxon>Hypocreomycetidae</taxon>
        <taxon>Glomerellales</taxon>
        <taxon>Glomerellaceae</taxon>
        <taxon>Colletotrichum</taxon>
        <taxon>Colletotrichum orchidearum species complex</taxon>
    </lineage>
</organism>
<evidence type="ECO:0000256" key="1">
    <source>
        <dbReference type="ARBA" id="ARBA00022737"/>
    </source>
</evidence>
<dbReference type="Pfam" id="PF12796">
    <property type="entry name" value="Ank_2"/>
    <property type="match status" value="5"/>
</dbReference>
<feature type="domain" description="Clr5" evidence="4">
    <location>
        <begin position="93"/>
        <end position="143"/>
    </location>
</feature>
<protein>
    <recommendedName>
        <fullName evidence="4">Clr5 domain-containing protein</fullName>
    </recommendedName>
</protein>
<keyword evidence="1" id="KW-0677">Repeat</keyword>
<dbReference type="Proteomes" id="UP000654918">
    <property type="component" value="Unassembled WGS sequence"/>
</dbReference>
<gene>
    <name evidence="5" type="ORF">CPLU01_11096</name>
</gene>
<evidence type="ECO:0000259" key="4">
    <source>
        <dbReference type="Pfam" id="PF14420"/>
    </source>
</evidence>
<sequence>MEPFPDSYSAHFGPDQGFMVAPPEAGPWQAGPADASLTSHDFPSTIDASISPGGQGNGLRLPIHNDRMRAEPEIPQHIPEPPAATRLIRPETDQDWEDHRARITEFYWEQDKDLGDVIDQMKEEHGFLATQYKLRIKRWKIEKNIKTAEAQAMVRIRKRRKEQEGKSTDFELRKRKVPPQKIDRFEKRQKLRDGGVLPVSAPTPPDLTYHTPPPLEVVRSPSIGLSPRPVCDGAARKRWGVSLYFVTPPPAQAEDGMQPSDYATPMEIAIVGDVIVSEKGFDDEIRPIDVSVYQRSVKLTATAYVPGELIEVIERRLRFAAKVGDLRAVEDLLRRGANINALSNAGMSALHLAVYNGHSDVLKFLLYKRAKLDTVGSEMEFRLTGRNVAITDPHPIHLAALRGHRECTNILLEWTDLSEGFDLQYHDDIDYSLDLLDIAVDSDHVELAEFAIASREFYWFEEYEFRHGTPLTVAARNGSLPLVSLFLKYGMPLDMDLGDGTTLLWIASARGHQPLVDYLLQHDDNVVSCDCNGTSPLDVAIAQGHRNIAKRLLDNGASVDGKKEKKTYSSLHIAVAKGDTDMVQMLVAHGFNASVRVSGRIADRSRIAELTDPLWNFLDALHAKLFRTGWTPLQLAVDRGCEDIVSMFPRNGNNDLGGGSVSLIHMAIEREQAGILRILHDHILDETWKPLGLATLGGRLDSVEALLGQGSDPNALGNSRQPPLHIAVDHGFLEIVELLLDNDADVDGLGSSYEASFDYDKESLSLRNGTDSTDHEIHNQTALHLAVANSSFEIAKLLVEGDAGANHPDSSGLSPFHTAIALSQADMVTLLLLEGDADVDVPTGNGLSALYIALTTDRGRWTEEWRGGPRIFEPSNKSTRIKNIFSTLLDHGADPAIVLPYPAAMDSKIPVLDDLLIDPTPWLWKPSSAVKTWHLVHLAAGIGDVSTLKSWLESGEDHQYRVARTKSPTKRKETALHVAVRAGQLEAVRLLVNADRSATRIMDSNLDTPLHIAFKNSQLEIAQELFYLRGIDRELEYKRDKFKIPRCASAVVSSSPLAKSLLELLLSSALYLRDHAAGKGPKEIACHVKTRSAAIWILSSPRRLGPERVRWDGVKVFMEQNVNLFSPKW</sequence>
<feature type="repeat" description="ANK" evidence="3">
    <location>
        <begin position="532"/>
        <end position="564"/>
    </location>
</feature>
<dbReference type="Gene3D" id="1.25.40.20">
    <property type="entry name" value="Ankyrin repeat-containing domain"/>
    <property type="match status" value="4"/>
</dbReference>
<accession>A0A8H6K2J6</accession>
<dbReference type="PROSITE" id="PS50088">
    <property type="entry name" value="ANK_REPEAT"/>
    <property type="match status" value="8"/>
</dbReference>
<dbReference type="InterPro" id="IPR002110">
    <property type="entry name" value="Ankyrin_rpt"/>
</dbReference>
<evidence type="ECO:0000313" key="6">
    <source>
        <dbReference type="Proteomes" id="UP000654918"/>
    </source>
</evidence>
<dbReference type="SUPFAM" id="SSF48403">
    <property type="entry name" value="Ankyrin repeat"/>
    <property type="match status" value="2"/>
</dbReference>
<dbReference type="SMART" id="SM00248">
    <property type="entry name" value="ANK"/>
    <property type="match status" value="16"/>
</dbReference>
<feature type="repeat" description="ANK" evidence="3">
    <location>
        <begin position="811"/>
        <end position="844"/>
    </location>
</feature>
<feature type="repeat" description="ANK" evidence="3">
    <location>
        <begin position="317"/>
        <end position="344"/>
    </location>
</feature>
<feature type="repeat" description="ANK" evidence="3">
    <location>
        <begin position="719"/>
        <end position="751"/>
    </location>
</feature>
<dbReference type="InterPro" id="IPR025676">
    <property type="entry name" value="Clr5_dom"/>
</dbReference>
<dbReference type="PROSITE" id="PS50297">
    <property type="entry name" value="ANK_REP_REGION"/>
    <property type="match status" value="7"/>
</dbReference>
<reference evidence="5" key="1">
    <citation type="journal article" date="2020" name="Phytopathology">
        <title>Genome Sequence Resources of Colletotrichum truncatum, C. plurivorum, C. musicola, and C. sojae: Four Species Pathogenic to Soybean (Glycine max).</title>
        <authorList>
            <person name="Rogerio F."/>
            <person name="Boufleur T.R."/>
            <person name="Ciampi-Guillardi M."/>
            <person name="Sukno S.A."/>
            <person name="Thon M.R."/>
            <person name="Massola Junior N.S."/>
            <person name="Baroncelli R."/>
        </authorList>
    </citation>
    <scope>NUCLEOTIDE SEQUENCE</scope>
    <source>
        <strain evidence="5">LFN00145</strain>
    </source>
</reference>